<accession>A0A517SLZ6</accession>
<feature type="region of interest" description="Disordered" evidence="7">
    <location>
        <begin position="449"/>
        <end position="473"/>
    </location>
</feature>
<dbReference type="CDD" id="cd16144">
    <property type="entry name" value="ARS_like"/>
    <property type="match status" value="1"/>
</dbReference>
<dbReference type="InterPro" id="IPR024607">
    <property type="entry name" value="Sulfatase_CS"/>
</dbReference>
<evidence type="ECO:0000256" key="8">
    <source>
        <dbReference type="SAM" id="SignalP"/>
    </source>
</evidence>
<dbReference type="OrthoDB" id="9783154at2"/>
<dbReference type="Gene3D" id="3.30.1120.10">
    <property type="match status" value="1"/>
</dbReference>
<keyword evidence="4 8" id="KW-0732">Signal</keyword>
<dbReference type="PANTHER" id="PTHR42693:SF42">
    <property type="entry name" value="ARYLSULFATASE G"/>
    <property type="match status" value="1"/>
</dbReference>
<feature type="domain" description="Sulfatase N-terminal" evidence="9">
    <location>
        <begin position="24"/>
        <end position="342"/>
    </location>
</feature>
<protein>
    <submittedName>
        <fullName evidence="10">Arylsulfatase</fullName>
        <ecNumber evidence="10">3.1.6.1</ecNumber>
    </submittedName>
</protein>
<dbReference type="PROSITE" id="PS00149">
    <property type="entry name" value="SULFATASE_2"/>
    <property type="match status" value="1"/>
</dbReference>
<reference evidence="10 11" key="1">
    <citation type="submission" date="2019-02" db="EMBL/GenBank/DDBJ databases">
        <title>Deep-cultivation of Planctomycetes and their phenomic and genomic characterization uncovers novel biology.</title>
        <authorList>
            <person name="Wiegand S."/>
            <person name="Jogler M."/>
            <person name="Boedeker C."/>
            <person name="Pinto D."/>
            <person name="Vollmers J."/>
            <person name="Rivas-Marin E."/>
            <person name="Kohn T."/>
            <person name="Peeters S.H."/>
            <person name="Heuer A."/>
            <person name="Rast P."/>
            <person name="Oberbeckmann S."/>
            <person name="Bunk B."/>
            <person name="Jeske O."/>
            <person name="Meyerdierks A."/>
            <person name="Storesund J.E."/>
            <person name="Kallscheuer N."/>
            <person name="Luecker S."/>
            <person name="Lage O.M."/>
            <person name="Pohl T."/>
            <person name="Merkel B.J."/>
            <person name="Hornburger P."/>
            <person name="Mueller R.-W."/>
            <person name="Bruemmer F."/>
            <person name="Labrenz M."/>
            <person name="Spormann A.M."/>
            <person name="Op den Camp H."/>
            <person name="Overmann J."/>
            <person name="Amann R."/>
            <person name="Jetten M.S.M."/>
            <person name="Mascher T."/>
            <person name="Medema M.H."/>
            <person name="Devos D.P."/>
            <person name="Kaster A.-K."/>
            <person name="Ovreas L."/>
            <person name="Rohde M."/>
            <person name="Galperin M.Y."/>
            <person name="Jogler C."/>
        </authorList>
    </citation>
    <scope>NUCLEOTIDE SEQUENCE [LARGE SCALE GENOMIC DNA]</scope>
    <source>
        <strain evidence="10 11">Pan44</strain>
    </source>
</reference>
<evidence type="ECO:0000256" key="7">
    <source>
        <dbReference type="SAM" id="MobiDB-lite"/>
    </source>
</evidence>
<dbReference type="InterPro" id="IPR017850">
    <property type="entry name" value="Alkaline_phosphatase_core_sf"/>
</dbReference>
<dbReference type="GO" id="GO:0046872">
    <property type="term" value="F:metal ion binding"/>
    <property type="evidence" value="ECO:0007669"/>
    <property type="project" value="UniProtKB-KW"/>
</dbReference>
<dbReference type="SUPFAM" id="SSF53649">
    <property type="entry name" value="Alkaline phosphatase-like"/>
    <property type="match status" value="1"/>
</dbReference>
<evidence type="ECO:0000313" key="11">
    <source>
        <dbReference type="Proteomes" id="UP000315700"/>
    </source>
</evidence>
<keyword evidence="3" id="KW-0479">Metal-binding</keyword>
<dbReference type="Pfam" id="PF00884">
    <property type="entry name" value="Sulfatase"/>
    <property type="match status" value="1"/>
</dbReference>
<feature type="signal peptide" evidence="8">
    <location>
        <begin position="1"/>
        <end position="19"/>
    </location>
</feature>
<evidence type="ECO:0000256" key="2">
    <source>
        <dbReference type="ARBA" id="ARBA00008779"/>
    </source>
</evidence>
<keyword evidence="6" id="KW-0106">Calcium</keyword>
<dbReference type="KEGG" id="ccos:Pan44_52160"/>
<dbReference type="InParanoid" id="A0A517SLZ6"/>
<dbReference type="AlphaFoldDB" id="A0A517SLZ6"/>
<dbReference type="PANTHER" id="PTHR42693">
    <property type="entry name" value="ARYLSULFATASE FAMILY MEMBER"/>
    <property type="match status" value="1"/>
</dbReference>
<feature type="chain" id="PRO_5021998072" evidence="8">
    <location>
        <begin position="20"/>
        <end position="473"/>
    </location>
</feature>
<keyword evidence="5 10" id="KW-0378">Hydrolase</keyword>
<dbReference type="Gene3D" id="3.40.720.10">
    <property type="entry name" value="Alkaline Phosphatase, subunit A"/>
    <property type="match status" value="1"/>
</dbReference>
<dbReference type="RefSeq" id="WP_145034531.1">
    <property type="nucleotide sequence ID" value="NZ_CP036271.1"/>
</dbReference>
<evidence type="ECO:0000259" key="9">
    <source>
        <dbReference type="Pfam" id="PF00884"/>
    </source>
</evidence>
<organism evidence="10 11">
    <name type="scientific">Caulifigura coniformis</name>
    <dbReference type="NCBI Taxonomy" id="2527983"/>
    <lineage>
        <taxon>Bacteria</taxon>
        <taxon>Pseudomonadati</taxon>
        <taxon>Planctomycetota</taxon>
        <taxon>Planctomycetia</taxon>
        <taxon>Planctomycetales</taxon>
        <taxon>Planctomycetaceae</taxon>
        <taxon>Caulifigura</taxon>
    </lineage>
</organism>
<evidence type="ECO:0000256" key="6">
    <source>
        <dbReference type="ARBA" id="ARBA00022837"/>
    </source>
</evidence>
<dbReference type="GO" id="GO:0004065">
    <property type="term" value="F:arylsulfatase activity"/>
    <property type="evidence" value="ECO:0007669"/>
    <property type="project" value="UniProtKB-EC"/>
</dbReference>
<dbReference type="EC" id="3.1.6.1" evidence="10"/>
<dbReference type="EMBL" id="CP036271">
    <property type="protein sequence ID" value="QDT57149.1"/>
    <property type="molecule type" value="Genomic_DNA"/>
</dbReference>
<evidence type="ECO:0000256" key="5">
    <source>
        <dbReference type="ARBA" id="ARBA00022801"/>
    </source>
</evidence>
<gene>
    <name evidence="10" type="primary">atsA_37</name>
    <name evidence="10" type="ORF">Pan44_52160</name>
</gene>
<dbReference type="Proteomes" id="UP000315700">
    <property type="component" value="Chromosome"/>
</dbReference>
<dbReference type="InterPro" id="IPR000917">
    <property type="entry name" value="Sulfatase_N"/>
</dbReference>
<evidence type="ECO:0000256" key="4">
    <source>
        <dbReference type="ARBA" id="ARBA00022729"/>
    </source>
</evidence>
<dbReference type="InterPro" id="IPR050738">
    <property type="entry name" value="Sulfatase"/>
</dbReference>
<sequence precursor="true">MRSLLAFLLLVFCGTSVDAANNRPNVIFVLIDDLGWTDFGCFGSDLYQTPELDRLAADSMKFTAAYSACTVCSPTRAAFLTGRYPARLHVTDWIPGQMPANPKMLVPDWTKHLAHEEVTIAERLREAGYATASIGKWHLGDEAYFPETHGFDINIGGTHRPEPPSFNSPYRSEKVPEGIPTIPDGPSGEHLTDRLAEEAVKFISASRDRPFFLYLPHFAVHLPIQGRPDLVEKYQAIKRAGLRHRNAGYAAMVESVDMSIGRIRQALADLGIADRTILVVTSDNGGRVPTTSNVPLRAGKGSAYEGGVRVPLIVHWPGVTKPGSVSDAPVMTIDFFPTIVEMTATRPDAKTRPDGVSLVPLLKQTGHLERDALFWHYPHHQHYQQEGAMPYSAMREGKWRLIEFFDDGAFELYDLDADVGERHNLAGAYPDLAARMRERLAAWRTEVGAQLPTPNPGYNPGLPQHIPKPKVAN</sequence>
<keyword evidence="11" id="KW-1185">Reference proteome</keyword>
<evidence type="ECO:0000256" key="1">
    <source>
        <dbReference type="ARBA" id="ARBA00001913"/>
    </source>
</evidence>
<proteinExistence type="inferred from homology"/>
<name>A0A517SLZ6_9PLAN</name>
<evidence type="ECO:0000313" key="10">
    <source>
        <dbReference type="EMBL" id="QDT57149.1"/>
    </source>
</evidence>
<evidence type="ECO:0000256" key="3">
    <source>
        <dbReference type="ARBA" id="ARBA00022723"/>
    </source>
</evidence>
<comment type="cofactor">
    <cofactor evidence="1">
        <name>Ca(2+)</name>
        <dbReference type="ChEBI" id="CHEBI:29108"/>
    </cofactor>
</comment>
<comment type="similarity">
    <text evidence="2">Belongs to the sulfatase family.</text>
</comment>